<dbReference type="AlphaFoldDB" id="A0AA36J0S6"/>
<evidence type="ECO:0000256" key="2">
    <source>
        <dbReference type="SAM" id="Phobius"/>
    </source>
</evidence>
<evidence type="ECO:0000313" key="4">
    <source>
        <dbReference type="Proteomes" id="UP001178507"/>
    </source>
</evidence>
<evidence type="ECO:0000256" key="1">
    <source>
        <dbReference type="SAM" id="MobiDB-lite"/>
    </source>
</evidence>
<sequence length="215" mass="23484">MSLGSMQQEKARDAPQRSRDAGAIGDGFLGNAGVLLMLFLGAYLALAQRVSSHLLLAVPVLLAAGLMTWGTRASSEDAAAESTKIKGSKEERTGSVDEVDPIWTADWTNPEERGQVAKKLQESEGPRPVEVFELSDTPTWLVRLQQRRDQAQRASNTKLVQRLDKQISKAMTTKMSEPGPRIRPAAGKDAAEDSSEDDVWDMDWSKHKSEPVAVA</sequence>
<reference evidence="3" key="1">
    <citation type="submission" date="2023-08" db="EMBL/GenBank/DDBJ databases">
        <authorList>
            <person name="Chen Y."/>
            <person name="Shah S."/>
            <person name="Dougan E. K."/>
            <person name="Thang M."/>
            <person name="Chan C."/>
        </authorList>
    </citation>
    <scope>NUCLEOTIDE SEQUENCE</scope>
</reference>
<feature type="region of interest" description="Disordered" evidence="1">
    <location>
        <begin position="75"/>
        <end position="98"/>
    </location>
</feature>
<keyword evidence="2" id="KW-0472">Membrane</keyword>
<feature type="transmembrane region" description="Helical" evidence="2">
    <location>
        <begin position="50"/>
        <end position="69"/>
    </location>
</feature>
<keyword evidence="2" id="KW-1133">Transmembrane helix</keyword>
<feature type="compositionally biased region" description="Basic and acidic residues" evidence="1">
    <location>
        <begin position="83"/>
        <end position="95"/>
    </location>
</feature>
<feature type="compositionally biased region" description="Acidic residues" evidence="1">
    <location>
        <begin position="192"/>
        <end position="201"/>
    </location>
</feature>
<organism evidence="3 4">
    <name type="scientific">Effrenium voratum</name>
    <dbReference type="NCBI Taxonomy" id="2562239"/>
    <lineage>
        <taxon>Eukaryota</taxon>
        <taxon>Sar</taxon>
        <taxon>Alveolata</taxon>
        <taxon>Dinophyceae</taxon>
        <taxon>Suessiales</taxon>
        <taxon>Symbiodiniaceae</taxon>
        <taxon>Effrenium</taxon>
    </lineage>
</organism>
<name>A0AA36J0S6_9DINO</name>
<evidence type="ECO:0000313" key="3">
    <source>
        <dbReference type="EMBL" id="CAJ1396406.1"/>
    </source>
</evidence>
<feature type="transmembrane region" description="Helical" evidence="2">
    <location>
        <begin position="21"/>
        <end position="44"/>
    </location>
</feature>
<dbReference type="EMBL" id="CAUJNA010003229">
    <property type="protein sequence ID" value="CAJ1396406.1"/>
    <property type="molecule type" value="Genomic_DNA"/>
</dbReference>
<feature type="compositionally biased region" description="Basic and acidic residues" evidence="1">
    <location>
        <begin position="203"/>
        <end position="215"/>
    </location>
</feature>
<comment type="caution">
    <text evidence="3">The sequence shown here is derived from an EMBL/GenBank/DDBJ whole genome shotgun (WGS) entry which is preliminary data.</text>
</comment>
<gene>
    <name evidence="3" type="ORF">EVOR1521_LOCUS20648</name>
</gene>
<dbReference type="Proteomes" id="UP001178507">
    <property type="component" value="Unassembled WGS sequence"/>
</dbReference>
<keyword evidence="4" id="KW-1185">Reference proteome</keyword>
<protein>
    <submittedName>
        <fullName evidence="3">Uncharacterized protein</fullName>
    </submittedName>
</protein>
<keyword evidence="2" id="KW-0812">Transmembrane</keyword>
<feature type="region of interest" description="Disordered" evidence="1">
    <location>
        <begin position="169"/>
        <end position="215"/>
    </location>
</feature>
<accession>A0AA36J0S6</accession>
<proteinExistence type="predicted"/>